<accession>A0A915IG22</accession>
<dbReference type="Proteomes" id="UP000887565">
    <property type="component" value="Unplaced"/>
</dbReference>
<protein>
    <submittedName>
        <fullName evidence="2">Uncharacterized protein</fullName>
    </submittedName>
</protein>
<dbReference type="WBParaSite" id="nRc.2.0.1.t13080-RA">
    <property type="protein sequence ID" value="nRc.2.0.1.t13080-RA"/>
    <property type="gene ID" value="nRc.2.0.1.g13080"/>
</dbReference>
<evidence type="ECO:0000313" key="1">
    <source>
        <dbReference type="Proteomes" id="UP000887565"/>
    </source>
</evidence>
<dbReference type="AlphaFoldDB" id="A0A915IG22"/>
<keyword evidence="1" id="KW-1185">Reference proteome</keyword>
<proteinExistence type="predicted"/>
<reference evidence="2" key="1">
    <citation type="submission" date="2022-11" db="UniProtKB">
        <authorList>
            <consortium name="WormBaseParasite"/>
        </authorList>
    </citation>
    <scope>IDENTIFICATION</scope>
</reference>
<evidence type="ECO:0000313" key="2">
    <source>
        <dbReference type="WBParaSite" id="nRc.2.0.1.t13080-RA"/>
    </source>
</evidence>
<name>A0A915IG22_ROMCU</name>
<sequence>MTENVVDVVATFYVAFLETWNDQFFIIICVNDMKTLLVVHHSLFSEEKRGSRDSSNQEYTFQLSRKKETRFYGENLNLLLTIELTMSFISLPLDKSIGNFAISRFRVVEIEIIIYSGQRGGYIGRRAAI</sequence>
<organism evidence="1 2">
    <name type="scientific">Romanomermis culicivorax</name>
    <name type="common">Nematode worm</name>
    <dbReference type="NCBI Taxonomy" id="13658"/>
    <lineage>
        <taxon>Eukaryota</taxon>
        <taxon>Metazoa</taxon>
        <taxon>Ecdysozoa</taxon>
        <taxon>Nematoda</taxon>
        <taxon>Enoplea</taxon>
        <taxon>Dorylaimia</taxon>
        <taxon>Mermithida</taxon>
        <taxon>Mermithoidea</taxon>
        <taxon>Mermithidae</taxon>
        <taxon>Romanomermis</taxon>
    </lineage>
</organism>